<sequence>MATIEGVGPVVAAIAQYWWLIFPISAVAGPWLHRYNRQLERRRRYKLDMARARSAAQIEENRLARVNAEQLRTALRTHDEVNQRWWDYEIDLATIISYPMLVDVREPLTREFHKAKARADLLRPGQDASPTGVDASNLDASEFVEYRDAVLDFSTAFDVAEREARRRKQADFSPVERESLERARRLVMIAADEAATPAERQAAYRKARKELDGLIEIPVVGAQSLERSIAKELES</sequence>
<keyword evidence="1" id="KW-1133">Transmembrane helix</keyword>
<organism evidence="2 3">
    <name type="scientific">Gordonia crocea</name>
    <dbReference type="NCBI Taxonomy" id="589162"/>
    <lineage>
        <taxon>Bacteria</taxon>
        <taxon>Bacillati</taxon>
        <taxon>Actinomycetota</taxon>
        <taxon>Actinomycetes</taxon>
        <taxon>Mycobacteriales</taxon>
        <taxon>Gordoniaceae</taxon>
        <taxon>Gordonia</taxon>
    </lineage>
</organism>
<evidence type="ECO:0000256" key="1">
    <source>
        <dbReference type="SAM" id="Phobius"/>
    </source>
</evidence>
<gene>
    <name evidence="2" type="ORF">nbrc107697_02040</name>
</gene>
<dbReference type="Proteomes" id="UP000444980">
    <property type="component" value="Unassembled WGS sequence"/>
</dbReference>
<keyword evidence="1" id="KW-0472">Membrane</keyword>
<keyword evidence="3" id="KW-1185">Reference proteome</keyword>
<dbReference type="EMBL" id="BJOU01000001">
    <property type="protein sequence ID" value="GED96165.1"/>
    <property type="molecule type" value="Genomic_DNA"/>
</dbReference>
<evidence type="ECO:0000313" key="3">
    <source>
        <dbReference type="Proteomes" id="UP000444980"/>
    </source>
</evidence>
<protein>
    <submittedName>
        <fullName evidence="2">Uncharacterized protein</fullName>
    </submittedName>
</protein>
<reference evidence="3" key="1">
    <citation type="submission" date="2019-06" db="EMBL/GenBank/DDBJ databases">
        <title>Gordonia isolated from sludge of a wastewater treatment plant.</title>
        <authorList>
            <person name="Tamura T."/>
            <person name="Aoyama K."/>
            <person name="Kang Y."/>
            <person name="Saito S."/>
            <person name="Akiyama N."/>
            <person name="Yazawa K."/>
            <person name="Gonoi T."/>
            <person name="Mikami Y."/>
        </authorList>
    </citation>
    <scope>NUCLEOTIDE SEQUENCE [LARGE SCALE GENOMIC DNA]</scope>
    <source>
        <strain evidence="3">NBRC 107697</strain>
    </source>
</reference>
<evidence type="ECO:0000313" key="2">
    <source>
        <dbReference type="EMBL" id="GED96165.1"/>
    </source>
</evidence>
<name>A0A7M3SU41_9ACTN</name>
<keyword evidence="1" id="KW-0812">Transmembrane</keyword>
<feature type="transmembrane region" description="Helical" evidence="1">
    <location>
        <begin position="17"/>
        <end position="36"/>
    </location>
</feature>
<comment type="caution">
    <text evidence="2">The sequence shown here is derived from an EMBL/GenBank/DDBJ whole genome shotgun (WGS) entry which is preliminary data.</text>
</comment>
<dbReference type="AlphaFoldDB" id="A0A7M3SU41"/>
<accession>A0A7M3SU41</accession>
<proteinExistence type="predicted"/>